<name>A0A853DS51_9MICO</name>
<evidence type="ECO:0000313" key="2">
    <source>
        <dbReference type="Proteomes" id="UP000521075"/>
    </source>
</evidence>
<organism evidence="1 2">
    <name type="scientific">Leifsonia naganoensis</name>
    <dbReference type="NCBI Taxonomy" id="150025"/>
    <lineage>
        <taxon>Bacteria</taxon>
        <taxon>Bacillati</taxon>
        <taxon>Actinomycetota</taxon>
        <taxon>Actinomycetes</taxon>
        <taxon>Micrococcales</taxon>
        <taxon>Microbacteriaceae</taxon>
        <taxon>Leifsonia</taxon>
    </lineage>
</organism>
<proteinExistence type="predicted"/>
<gene>
    <name evidence="1" type="ORF">HNR14_001082</name>
</gene>
<dbReference type="AlphaFoldDB" id="A0A853DS51"/>
<accession>A0A853DS51</accession>
<evidence type="ECO:0000313" key="1">
    <source>
        <dbReference type="EMBL" id="NYK09201.1"/>
    </source>
</evidence>
<dbReference type="EMBL" id="JACCHJ010000001">
    <property type="protein sequence ID" value="NYK09201.1"/>
    <property type="molecule type" value="Genomic_DNA"/>
</dbReference>
<sequence>MPNFLIPVTAPNGSIATPTEQKARWQAGLDPRTGLPAAAVATREVLVAR</sequence>
<dbReference type="Proteomes" id="UP000521075">
    <property type="component" value="Unassembled WGS sequence"/>
</dbReference>
<protein>
    <submittedName>
        <fullName evidence="1">Uncharacterized protein</fullName>
    </submittedName>
</protein>
<keyword evidence="2" id="KW-1185">Reference proteome</keyword>
<dbReference type="RefSeq" id="WP_246311521.1">
    <property type="nucleotide sequence ID" value="NZ_BAAAHA010000004.1"/>
</dbReference>
<reference evidence="1 2" key="1">
    <citation type="submission" date="2020-07" db="EMBL/GenBank/DDBJ databases">
        <title>Sequencing the genomes of 1000 actinobacteria strains.</title>
        <authorList>
            <person name="Klenk H.-P."/>
        </authorList>
    </citation>
    <scope>NUCLEOTIDE SEQUENCE [LARGE SCALE GENOMIC DNA]</scope>
    <source>
        <strain evidence="1 2">DSM 15166</strain>
    </source>
</reference>
<comment type="caution">
    <text evidence="1">The sequence shown here is derived from an EMBL/GenBank/DDBJ whole genome shotgun (WGS) entry which is preliminary data.</text>
</comment>